<dbReference type="SUPFAM" id="SSF56300">
    <property type="entry name" value="Metallo-dependent phosphatases"/>
    <property type="match status" value="1"/>
</dbReference>
<evidence type="ECO:0000313" key="6">
    <source>
        <dbReference type="EMBL" id="SFT05851.1"/>
    </source>
</evidence>
<dbReference type="GO" id="GO:0046872">
    <property type="term" value="F:metal ion binding"/>
    <property type="evidence" value="ECO:0007669"/>
    <property type="project" value="UniProtKB-KW"/>
</dbReference>
<evidence type="ECO:0000313" key="7">
    <source>
        <dbReference type="Proteomes" id="UP000199392"/>
    </source>
</evidence>
<protein>
    <submittedName>
        <fullName evidence="6">Calcineurin-like phosphoesterase</fullName>
    </submittedName>
</protein>
<evidence type="ECO:0000256" key="3">
    <source>
        <dbReference type="ARBA" id="ARBA00023004"/>
    </source>
</evidence>
<evidence type="ECO:0000256" key="2">
    <source>
        <dbReference type="ARBA" id="ARBA00022801"/>
    </source>
</evidence>
<dbReference type="STRING" id="311180.SAMN04488050_10971"/>
<dbReference type="AlphaFoldDB" id="A0A1I6UWL2"/>
<feature type="domain" description="Calcineurin-like phosphoesterase" evidence="5">
    <location>
        <begin position="3"/>
        <end position="200"/>
    </location>
</feature>
<evidence type="ECO:0000256" key="1">
    <source>
        <dbReference type="ARBA" id="ARBA00022723"/>
    </source>
</evidence>
<dbReference type="InterPro" id="IPR026575">
    <property type="entry name" value="GpdQ/CpdA-like"/>
</dbReference>
<dbReference type="GO" id="GO:0004112">
    <property type="term" value="F:cyclic-nucleotide phosphodiesterase activity"/>
    <property type="evidence" value="ECO:0007669"/>
    <property type="project" value="InterPro"/>
</dbReference>
<gene>
    <name evidence="6" type="ORF">SAMN04488050_10971</name>
</gene>
<dbReference type="Pfam" id="PF00149">
    <property type="entry name" value="Metallophos"/>
    <property type="match status" value="1"/>
</dbReference>
<dbReference type="Proteomes" id="UP000199392">
    <property type="component" value="Unassembled WGS sequence"/>
</dbReference>
<evidence type="ECO:0000256" key="4">
    <source>
        <dbReference type="ARBA" id="ARBA00025742"/>
    </source>
</evidence>
<dbReference type="RefSeq" id="WP_092429285.1">
    <property type="nucleotide sequence ID" value="NZ_FNCL01000014.1"/>
</dbReference>
<keyword evidence="2" id="KW-0378">Hydrolase</keyword>
<dbReference type="OrthoDB" id="651281at2"/>
<reference evidence="7" key="1">
    <citation type="submission" date="2016-10" db="EMBL/GenBank/DDBJ databases">
        <authorList>
            <person name="Varghese N."/>
            <person name="Submissions S."/>
        </authorList>
    </citation>
    <scope>NUCLEOTIDE SEQUENCE [LARGE SCALE GENOMIC DNA]</scope>
    <source>
        <strain evidence="7">DSM 26894</strain>
    </source>
</reference>
<comment type="similarity">
    <text evidence="4">Belongs to the cyclic nucleotide phosphodiesterase class-III family.</text>
</comment>
<keyword evidence="1" id="KW-0479">Metal-binding</keyword>
<dbReference type="InterPro" id="IPR042283">
    <property type="entry name" value="GpdQ_catalytic"/>
</dbReference>
<dbReference type="Gene3D" id="3.30.750.180">
    <property type="entry name" value="GpdQ, beta-strand dimerisation domain"/>
    <property type="match status" value="1"/>
</dbReference>
<name>A0A1I6UWL2_9RHOB</name>
<dbReference type="InterPro" id="IPR004843">
    <property type="entry name" value="Calcineurin-like_PHP"/>
</dbReference>
<dbReference type="PANTHER" id="PTHR42988:SF2">
    <property type="entry name" value="CYCLIC NUCLEOTIDE PHOSPHODIESTERASE CBUA0032-RELATED"/>
    <property type="match status" value="1"/>
</dbReference>
<accession>A0A1I6UWL2</accession>
<organism evidence="6 7">
    <name type="scientific">Alloyangia pacifica</name>
    <dbReference type="NCBI Taxonomy" id="311180"/>
    <lineage>
        <taxon>Bacteria</taxon>
        <taxon>Pseudomonadati</taxon>
        <taxon>Pseudomonadota</taxon>
        <taxon>Alphaproteobacteria</taxon>
        <taxon>Rhodobacterales</taxon>
        <taxon>Roseobacteraceae</taxon>
        <taxon>Alloyangia</taxon>
    </lineage>
</organism>
<dbReference type="InterPro" id="IPR029052">
    <property type="entry name" value="Metallo-depent_PP-like"/>
</dbReference>
<dbReference type="EMBL" id="FOZW01000009">
    <property type="protein sequence ID" value="SFT05851.1"/>
    <property type="molecule type" value="Genomic_DNA"/>
</dbReference>
<sequence length="270" mass="28998">MTSIIILSDTHIVAEGALAYGHSDTAAALMSAITTINTRLPELGPVEGVLVTGDLTDFGTEEEYRRFATMMQRLALPWWAIPGNHDRRGPMRSVFAGADWLPASGEVNWQRSFGDWELIALDTLREGAHHGELGDEGLAFLDAALSRIGTRPALVATHHPWMASGIAAMDADNLHDGAALMARLEAHPGPVRMISGHVHRTAFAQIGRVPCQIVPAPCHAVHLDRRPGAENCLALEPGALTLISHSSEQGFTSMQVPVGHVPGPWPFGEV</sequence>
<proteinExistence type="inferred from homology"/>
<dbReference type="CDD" id="cd07402">
    <property type="entry name" value="MPP_GpdQ"/>
    <property type="match status" value="1"/>
</dbReference>
<evidence type="ECO:0000259" key="5">
    <source>
        <dbReference type="Pfam" id="PF00149"/>
    </source>
</evidence>
<keyword evidence="3" id="KW-0408">Iron</keyword>
<dbReference type="InterPro" id="IPR042281">
    <property type="entry name" value="GpdQ_beta-strand"/>
</dbReference>
<dbReference type="PANTHER" id="PTHR42988">
    <property type="entry name" value="PHOSPHOHYDROLASE"/>
    <property type="match status" value="1"/>
</dbReference>
<dbReference type="InterPro" id="IPR050884">
    <property type="entry name" value="CNP_phosphodiesterase-III"/>
</dbReference>
<keyword evidence="7" id="KW-1185">Reference proteome</keyword>
<dbReference type="Gene3D" id="3.60.21.40">
    <property type="entry name" value="GpdQ, catalytic alpha/beta sandwich domain"/>
    <property type="match status" value="1"/>
</dbReference>